<evidence type="ECO:0000313" key="3">
    <source>
        <dbReference type="Proteomes" id="UP001222118"/>
    </source>
</evidence>
<evidence type="ECO:0000313" key="2">
    <source>
        <dbReference type="EMBL" id="WDR04529.1"/>
    </source>
</evidence>
<organism evidence="2 3">
    <name type="scientific">Devosia rhodophyticola</name>
    <dbReference type="NCBI Taxonomy" id="3026423"/>
    <lineage>
        <taxon>Bacteria</taxon>
        <taxon>Pseudomonadati</taxon>
        <taxon>Pseudomonadota</taxon>
        <taxon>Alphaproteobacteria</taxon>
        <taxon>Hyphomicrobiales</taxon>
        <taxon>Devosiaceae</taxon>
        <taxon>Devosia</taxon>
    </lineage>
</organism>
<protein>
    <recommendedName>
        <fullName evidence="1">Four-carbon acid sugar kinase nucleotide binding domain-containing protein</fullName>
    </recommendedName>
</protein>
<dbReference type="InterPro" id="IPR031475">
    <property type="entry name" value="NBD_C"/>
</dbReference>
<dbReference type="SUPFAM" id="SSF142764">
    <property type="entry name" value="YgbK-like"/>
    <property type="match status" value="1"/>
</dbReference>
<dbReference type="EMBL" id="CP118247">
    <property type="protein sequence ID" value="WDR04529.1"/>
    <property type="molecule type" value="Genomic_DNA"/>
</dbReference>
<proteinExistence type="predicted"/>
<dbReference type="Pfam" id="PF17042">
    <property type="entry name" value="NBD_C"/>
    <property type="match status" value="1"/>
</dbReference>
<reference evidence="2 3" key="1">
    <citation type="submission" date="2023-02" db="EMBL/GenBank/DDBJ databases">
        <title>Devosia chondri sp. nov., isolated from the phycosphere of marine algae.</title>
        <authorList>
            <person name="Kim J.M."/>
            <person name="Lee J.K."/>
            <person name="Choi B.J."/>
            <person name="Bayburt H."/>
            <person name="Jeon C.O."/>
        </authorList>
    </citation>
    <scope>NUCLEOTIDE SEQUENCE [LARGE SCALE GENOMIC DNA]</scope>
    <source>
        <strain evidence="2 3">G2-5</strain>
    </source>
</reference>
<keyword evidence="3" id="KW-1185">Reference proteome</keyword>
<dbReference type="InterPro" id="IPR042213">
    <property type="entry name" value="NBD_C_sf"/>
</dbReference>
<dbReference type="Gene3D" id="3.40.980.20">
    <property type="entry name" value="Four-carbon acid sugar kinase, nucleotide binding domain"/>
    <property type="match status" value="1"/>
</dbReference>
<dbReference type="Proteomes" id="UP001222118">
    <property type="component" value="Chromosome"/>
</dbReference>
<gene>
    <name evidence="2" type="ORF">PSQ90_09280</name>
</gene>
<name>A0ABY7YT96_9HYPH</name>
<accession>A0ABY7YT96</accession>
<sequence>MTQSQVRHALAKNVDAVQIKAIEIVDPAVSAREVLARIGKNGAVPMIYATAYPSDVAEAQAALGVTESGERIEAFLRRWHQRLAPTGSTHSWLRVVKHRVLRCAALGLTTCRSALKLRRAFRGCRRTGSGRSSSLAILAPRAFSSTPLKNWASGNDDGAA</sequence>
<feature type="domain" description="Four-carbon acid sugar kinase nucleotide binding" evidence="1">
    <location>
        <begin position="1"/>
        <end position="86"/>
    </location>
</feature>
<evidence type="ECO:0000259" key="1">
    <source>
        <dbReference type="Pfam" id="PF17042"/>
    </source>
</evidence>